<dbReference type="EMBL" id="GG666565">
    <property type="protein sequence ID" value="EEN54667.1"/>
    <property type="molecule type" value="Genomic_DNA"/>
</dbReference>
<name>C3YYM7_BRAFL</name>
<dbReference type="GO" id="GO:0008270">
    <property type="term" value="F:zinc ion binding"/>
    <property type="evidence" value="ECO:0007669"/>
    <property type="project" value="UniProtKB-KW"/>
</dbReference>
<keyword evidence="1" id="KW-0479">Metal-binding</keyword>
<protein>
    <recommendedName>
        <fullName evidence="5">CHHC U11-48K-type domain-containing protein</fullName>
    </recommendedName>
</protein>
<dbReference type="AlphaFoldDB" id="C3YYM7"/>
<sequence length="207" mass="24283">MDFTSLKATKLCYWRGAKAVHMKKGVRNFTLSPKTCGPERNSGDEFEVETKEEHEKKEHEKKEDHQKGAWIRSATTAREQTILLETDNSIRFAWKENQWIIYPFDVCHVITSSKIIKHFRKCERYYTGPPLAQCRYAASHRMPAQELEAHELACPLKKWVCSRRHRFLRHRELTRLSHWSLKMVATLGQWTLSLTADEIGRITINTA</sequence>
<keyword evidence="3" id="KW-0862">Zinc</keyword>
<proteinExistence type="predicted"/>
<dbReference type="InterPro" id="IPR022776">
    <property type="entry name" value="TRM13/UPF0224_CHHC_Znf_dom"/>
</dbReference>
<evidence type="ECO:0000256" key="1">
    <source>
        <dbReference type="ARBA" id="ARBA00022723"/>
    </source>
</evidence>
<evidence type="ECO:0000313" key="6">
    <source>
        <dbReference type="EMBL" id="EEN54667.1"/>
    </source>
</evidence>
<reference evidence="6" key="1">
    <citation type="journal article" date="2008" name="Nature">
        <title>The amphioxus genome and the evolution of the chordate karyotype.</title>
        <authorList>
            <consortium name="US DOE Joint Genome Institute (JGI-PGF)"/>
            <person name="Putnam N.H."/>
            <person name="Butts T."/>
            <person name="Ferrier D.E.K."/>
            <person name="Furlong R.F."/>
            <person name="Hellsten U."/>
            <person name="Kawashima T."/>
            <person name="Robinson-Rechavi M."/>
            <person name="Shoguchi E."/>
            <person name="Terry A."/>
            <person name="Yu J.-K."/>
            <person name="Benito-Gutierrez E.L."/>
            <person name="Dubchak I."/>
            <person name="Garcia-Fernandez J."/>
            <person name="Gibson-Brown J.J."/>
            <person name="Grigoriev I.V."/>
            <person name="Horton A.C."/>
            <person name="de Jong P.J."/>
            <person name="Jurka J."/>
            <person name="Kapitonov V.V."/>
            <person name="Kohara Y."/>
            <person name="Kuroki Y."/>
            <person name="Lindquist E."/>
            <person name="Lucas S."/>
            <person name="Osoegawa K."/>
            <person name="Pennacchio L.A."/>
            <person name="Salamov A.A."/>
            <person name="Satou Y."/>
            <person name="Sauka-Spengler T."/>
            <person name="Schmutz J."/>
            <person name="Shin-I T."/>
            <person name="Toyoda A."/>
            <person name="Bronner-Fraser M."/>
            <person name="Fujiyama A."/>
            <person name="Holland L.Z."/>
            <person name="Holland P.W.H."/>
            <person name="Satoh N."/>
            <person name="Rokhsar D.S."/>
        </authorList>
    </citation>
    <scope>NUCLEOTIDE SEQUENCE [LARGE SCALE GENOMIC DNA]</scope>
    <source>
        <strain evidence="6">S238N-H82</strain>
        <tissue evidence="6">Testes</tissue>
    </source>
</reference>
<feature type="domain" description="CHHC U11-48K-type" evidence="5">
    <location>
        <begin position="131"/>
        <end position="155"/>
    </location>
</feature>
<dbReference type="Pfam" id="PF05253">
    <property type="entry name" value="zf-U11-48K"/>
    <property type="match status" value="1"/>
</dbReference>
<feature type="region of interest" description="Disordered" evidence="4">
    <location>
        <begin position="33"/>
        <end position="68"/>
    </location>
</feature>
<evidence type="ECO:0000256" key="3">
    <source>
        <dbReference type="ARBA" id="ARBA00022833"/>
    </source>
</evidence>
<keyword evidence="2" id="KW-0863">Zinc-finger</keyword>
<evidence type="ECO:0000256" key="4">
    <source>
        <dbReference type="SAM" id="MobiDB-lite"/>
    </source>
</evidence>
<dbReference type="InParanoid" id="C3YYM7"/>
<evidence type="ECO:0000256" key="2">
    <source>
        <dbReference type="ARBA" id="ARBA00022771"/>
    </source>
</evidence>
<evidence type="ECO:0000259" key="5">
    <source>
        <dbReference type="Pfam" id="PF05253"/>
    </source>
</evidence>
<gene>
    <name evidence="6" type="ORF">BRAFLDRAFT_67055</name>
</gene>
<organism>
    <name type="scientific">Branchiostoma floridae</name>
    <name type="common">Florida lancelet</name>
    <name type="synonym">Amphioxus</name>
    <dbReference type="NCBI Taxonomy" id="7739"/>
    <lineage>
        <taxon>Eukaryota</taxon>
        <taxon>Metazoa</taxon>
        <taxon>Chordata</taxon>
        <taxon>Cephalochordata</taxon>
        <taxon>Leptocardii</taxon>
        <taxon>Amphioxiformes</taxon>
        <taxon>Branchiostomatidae</taxon>
        <taxon>Branchiostoma</taxon>
    </lineage>
</organism>
<accession>C3YYM7</accession>
<feature type="compositionally biased region" description="Basic and acidic residues" evidence="4">
    <location>
        <begin position="48"/>
        <end position="67"/>
    </location>
</feature>